<name>A0A7R7EJI3_9FIRM</name>
<dbReference type="RefSeq" id="WP_271715120.1">
    <property type="nucleotide sequence ID" value="NZ_AP024169.1"/>
</dbReference>
<reference evidence="1 2" key="1">
    <citation type="submission" date="2020-11" db="EMBL/GenBank/DDBJ databases">
        <title>Draft genome sequencing of a Lachnospiraceae strain isolated from anoxic soil subjected to BSD treatment.</title>
        <authorList>
            <person name="Uek A."/>
            <person name="Tonouchi A."/>
        </authorList>
    </citation>
    <scope>NUCLEOTIDE SEQUENCE [LARGE SCALE GENOMIC DNA]</scope>
    <source>
        <strain evidence="1 2">TB5</strain>
    </source>
</reference>
<sequence length="55" mass="6217">MSNKSTFNNYESSRVELASNNKVILSQDALQDVVPMDWSSDVIDKTGEKVQIKKK</sequence>
<proteinExistence type="predicted"/>
<dbReference type="EMBL" id="AP024169">
    <property type="protein sequence ID" value="BCN29864.1"/>
    <property type="molecule type" value="Genomic_DNA"/>
</dbReference>
<keyword evidence="2" id="KW-1185">Reference proteome</keyword>
<accession>A0A7R7EJI3</accession>
<gene>
    <name evidence="1" type="ORF">bsdtb5_11590</name>
</gene>
<evidence type="ECO:0000313" key="2">
    <source>
        <dbReference type="Proteomes" id="UP000595897"/>
    </source>
</evidence>
<dbReference type="KEGG" id="ahb:bsdtb5_11590"/>
<protein>
    <submittedName>
        <fullName evidence="1">Uncharacterized protein</fullName>
    </submittedName>
</protein>
<organism evidence="1 2">
    <name type="scientific">Anaeromicropila herbilytica</name>
    <dbReference type="NCBI Taxonomy" id="2785025"/>
    <lineage>
        <taxon>Bacteria</taxon>
        <taxon>Bacillati</taxon>
        <taxon>Bacillota</taxon>
        <taxon>Clostridia</taxon>
        <taxon>Lachnospirales</taxon>
        <taxon>Lachnospiraceae</taxon>
        <taxon>Anaeromicropila</taxon>
    </lineage>
</organism>
<evidence type="ECO:0000313" key="1">
    <source>
        <dbReference type="EMBL" id="BCN29864.1"/>
    </source>
</evidence>
<dbReference type="AlphaFoldDB" id="A0A7R7EJI3"/>
<dbReference type="Proteomes" id="UP000595897">
    <property type="component" value="Chromosome"/>
</dbReference>